<comment type="similarity">
    <text evidence="1">Belongs to the trimethylamine methyltransferase family.</text>
</comment>
<dbReference type="GO" id="GO:0015948">
    <property type="term" value="P:methanogenesis"/>
    <property type="evidence" value="ECO:0007669"/>
    <property type="project" value="InterPro"/>
</dbReference>
<dbReference type="InterPro" id="IPR010426">
    <property type="entry name" value="MTTB_MeTrfase"/>
</dbReference>
<evidence type="ECO:0000256" key="3">
    <source>
        <dbReference type="ARBA" id="ARBA00022679"/>
    </source>
</evidence>
<keyword evidence="2 4" id="KW-0489">Methyltransferase</keyword>
<dbReference type="OrthoDB" id="5418352at2"/>
<dbReference type="EMBL" id="CP017634">
    <property type="protein sequence ID" value="ATW26133.1"/>
    <property type="molecule type" value="Genomic_DNA"/>
</dbReference>
<evidence type="ECO:0000256" key="2">
    <source>
        <dbReference type="ARBA" id="ARBA00022603"/>
    </source>
</evidence>
<dbReference type="AlphaFoldDB" id="A0A3G1KUE5"/>
<accession>A0A3G1KUE5</accession>
<reference evidence="4 5" key="1">
    <citation type="submission" date="2016-10" db="EMBL/GenBank/DDBJ databases">
        <title>Complete Genome Sequence of Peptococcaceae strain DCMF.</title>
        <authorList>
            <person name="Edwards R.J."/>
            <person name="Holland S.I."/>
            <person name="Deshpande N.P."/>
            <person name="Wong Y.K."/>
            <person name="Ertan H."/>
            <person name="Manefield M."/>
            <person name="Russell T.L."/>
            <person name="Lee M.J."/>
        </authorList>
    </citation>
    <scope>NUCLEOTIDE SEQUENCE [LARGE SCALE GENOMIC DNA]</scope>
    <source>
        <strain evidence="4 5">DCMF</strain>
    </source>
</reference>
<keyword evidence="3 4" id="KW-0808">Transferase</keyword>
<dbReference type="GO" id="GO:0032259">
    <property type="term" value="P:methylation"/>
    <property type="evidence" value="ECO:0007669"/>
    <property type="project" value="UniProtKB-KW"/>
</dbReference>
<protein>
    <submittedName>
        <fullName evidence="4">Trimethylamine--corrinoid methyltransferase</fullName>
    </submittedName>
</protein>
<organism evidence="4 5">
    <name type="scientific">Formimonas warabiya</name>
    <dbReference type="NCBI Taxonomy" id="1761012"/>
    <lineage>
        <taxon>Bacteria</taxon>
        <taxon>Bacillati</taxon>
        <taxon>Bacillota</taxon>
        <taxon>Clostridia</taxon>
        <taxon>Eubacteriales</taxon>
        <taxon>Peptococcaceae</taxon>
        <taxon>Candidatus Formimonas</taxon>
    </lineage>
</organism>
<dbReference type="Pfam" id="PF06253">
    <property type="entry name" value="MTTB"/>
    <property type="match status" value="1"/>
</dbReference>
<dbReference type="Proteomes" id="UP000323521">
    <property type="component" value="Chromosome"/>
</dbReference>
<proteinExistence type="inferred from homology"/>
<evidence type="ECO:0000313" key="4">
    <source>
        <dbReference type="EMBL" id="ATW26133.1"/>
    </source>
</evidence>
<dbReference type="Gene3D" id="3.20.20.480">
    <property type="entry name" value="Trimethylamine methyltransferase-like"/>
    <property type="match status" value="1"/>
</dbReference>
<name>A0A3G1KUE5_FORW1</name>
<dbReference type="InterPro" id="IPR038601">
    <property type="entry name" value="MttB-like_sf"/>
</dbReference>
<dbReference type="GO" id="GO:0008168">
    <property type="term" value="F:methyltransferase activity"/>
    <property type="evidence" value="ECO:0007669"/>
    <property type="project" value="UniProtKB-KW"/>
</dbReference>
<sequence>MRFDYLSEEQLAQVHEASLDLLKRVGIGTQSQRLKELLLDHGCKEKGNRVVFTQDVIDKGLKTAPSSFQLYGRKDGYVLDIGKKKAYCQTLVGAPSVIDLETGQRRDTLMQDLADITRLADALDHVHIISPSFPRDVPQEIILTLETATLLRNSSKPFSICVESCREMKYILEILIAAAGSEKALKEKPLATLPVSPVSPLEYGLHPAEAMLDIVAAGIPLGVEPSPTMGATGPMTVVGCTAMHNAEMLAGVIAAQLYRPGAPVTMSSRTGFMDMRTGLCLWAAPEFGLAALAANQLARYYQIPCAPGGYSGASKIADAQSAYEHMYNALVQGLGGVDIIGSAGSLDNALIKCYVMLVIDNEISALVQRTIKEVEVNEDKLAVNVVAEVIENQGNFLEHKHTRKQLRAGELWVPGISQRQTFEQWAVKGEKLEDIARQRAKELLATHQVLPLDDEVEKEFDRIIAAAKADLT</sequence>
<evidence type="ECO:0000313" key="5">
    <source>
        <dbReference type="Proteomes" id="UP000323521"/>
    </source>
</evidence>
<gene>
    <name evidence="4" type="ORF">DCMF_16350</name>
</gene>
<dbReference type="RefSeq" id="WP_148135410.1">
    <property type="nucleotide sequence ID" value="NZ_CP017634.1"/>
</dbReference>
<dbReference type="KEGG" id="fwa:DCMF_16350"/>
<keyword evidence="5" id="KW-1185">Reference proteome</keyword>
<evidence type="ECO:0000256" key="1">
    <source>
        <dbReference type="ARBA" id="ARBA00007137"/>
    </source>
</evidence>